<dbReference type="PANTHER" id="PTHR31761:SF1">
    <property type="entry name" value="LARGE RIBOSOMAL SUBUNIT PROTEIN ML64"/>
    <property type="match status" value="1"/>
</dbReference>
<protein>
    <recommendedName>
        <fullName evidence="11">Large ribosomal subunit protein mL64</fullName>
    </recommendedName>
    <alternativeName>
        <fullName evidence="10">39S ribosomal protein L59, mitochondrial</fullName>
    </alternativeName>
    <alternativeName>
        <fullName evidence="12">Growth arrest and DNA damage-inducible proteins-interacting protein 1</fullName>
    </alternativeName>
</protein>
<reference evidence="15" key="2">
    <citation type="submission" date="2025-08" db="UniProtKB">
        <authorList>
            <consortium name="Ensembl"/>
        </authorList>
    </citation>
    <scope>IDENTIFICATION</scope>
</reference>
<keyword evidence="16" id="KW-1185">Reference proteome</keyword>
<evidence type="ECO:0000256" key="11">
    <source>
        <dbReference type="ARBA" id="ARBA00035184"/>
    </source>
</evidence>
<dbReference type="GeneTree" id="ENSGT00390000013719"/>
<dbReference type="InterPro" id="IPR018472">
    <property type="entry name" value="Ribosomal_mL64"/>
</dbReference>
<evidence type="ECO:0000313" key="15">
    <source>
        <dbReference type="Ensembl" id="ENSPMRP00000036775.1"/>
    </source>
</evidence>
<feature type="region of interest" description="Disordered" evidence="14">
    <location>
        <begin position="264"/>
        <end position="310"/>
    </location>
</feature>
<evidence type="ECO:0000313" key="16">
    <source>
        <dbReference type="Proteomes" id="UP000472272"/>
    </source>
</evidence>
<comment type="subcellular location">
    <subcellularLocation>
        <location evidence="2">Mitochondrion</location>
    </subcellularLocation>
    <subcellularLocation>
        <location evidence="1">Nucleus</location>
    </subcellularLocation>
</comment>
<evidence type="ECO:0000256" key="7">
    <source>
        <dbReference type="ARBA" id="ARBA00023242"/>
    </source>
</evidence>
<evidence type="ECO:0000256" key="12">
    <source>
        <dbReference type="ARBA" id="ARBA00035485"/>
    </source>
</evidence>
<dbReference type="AlphaFoldDB" id="A0A670KKA3"/>
<dbReference type="GO" id="GO:1990904">
    <property type="term" value="C:ribonucleoprotein complex"/>
    <property type="evidence" value="ECO:0007669"/>
    <property type="project" value="UniProtKB-KW"/>
</dbReference>
<evidence type="ECO:0000256" key="4">
    <source>
        <dbReference type="ARBA" id="ARBA00022980"/>
    </source>
</evidence>
<keyword evidence="5" id="KW-0175">Coiled coil</keyword>
<proteinExistence type="inferred from homology"/>
<evidence type="ECO:0000256" key="2">
    <source>
        <dbReference type="ARBA" id="ARBA00004173"/>
    </source>
</evidence>
<evidence type="ECO:0000256" key="1">
    <source>
        <dbReference type="ARBA" id="ARBA00004123"/>
    </source>
</evidence>
<organism evidence="15 16">
    <name type="scientific">Podarcis muralis</name>
    <name type="common">Wall lizard</name>
    <name type="synonym">Lacerta muralis</name>
    <dbReference type="NCBI Taxonomy" id="64176"/>
    <lineage>
        <taxon>Eukaryota</taxon>
        <taxon>Metazoa</taxon>
        <taxon>Chordata</taxon>
        <taxon>Craniata</taxon>
        <taxon>Vertebrata</taxon>
        <taxon>Euteleostomi</taxon>
        <taxon>Lepidosauria</taxon>
        <taxon>Squamata</taxon>
        <taxon>Bifurcata</taxon>
        <taxon>Unidentata</taxon>
        <taxon>Episquamata</taxon>
        <taxon>Laterata</taxon>
        <taxon>Lacertibaenia</taxon>
        <taxon>Lacertidae</taxon>
        <taxon>Podarcis</taxon>
    </lineage>
</organism>
<evidence type="ECO:0000256" key="13">
    <source>
        <dbReference type="ARBA" id="ARBA00060144"/>
    </source>
</evidence>
<feature type="compositionally biased region" description="Low complexity" evidence="14">
    <location>
        <begin position="41"/>
        <end position="50"/>
    </location>
</feature>
<dbReference type="Proteomes" id="UP000472272">
    <property type="component" value="Chromosome 17"/>
</dbReference>
<reference evidence="15" key="3">
    <citation type="submission" date="2025-09" db="UniProtKB">
        <authorList>
            <consortium name="Ensembl"/>
        </authorList>
    </citation>
    <scope>IDENTIFICATION</scope>
</reference>
<dbReference type="Pfam" id="PF10147">
    <property type="entry name" value="CR6_interact"/>
    <property type="match status" value="1"/>
</dbReference>
<dbReference type="GO" id="GO:0005654">
    <property type="term" value="C:nucleoplasm"/>
    <property type="evidence" value="ECO:0007669"/>
    <property type="project" value="Ensembl"/>
</dbReference>
<gene>
    <name evidence="15" type="primary">GADD45GIP1</name>
</gene>
<evidence type="ECO:0000256" key="6">
    <source>
        <dbReference type="ARBA" id="ARBA00023128"/>
    </source>
</evidence>
<comment type="function">
    <text evidence="13">Acts as a negative regulator of G1 to S cell cycle phase progression by inhibiting cyclin-dependent kinases. Inhibitory effects are additive with GADD45 proteins but also occur in the absence of GADD45 proteins. Acts as a repressor of the orphan nuclear receptor NR4A1 by inhibiting AB domain-mediated transcriptional activity. May be involved in the hormone-mediated regulation of NR4A1 transcriptional activity. May play a role in mitochondrial protein synthesis.</text>
</comment>
<comment type="similarity">
    <text evidence="3">Belongs to the mitochondrion-specific ribosomal protein mL64 family.</text>
</comment>
<dbReference type="Gene3D" id="6.10.280.120">
    <property type="entry name" value="Growth arrest and DNA-damage-inducible proteins-interacting protein 1"/>
    <property type="match status" value="1"/>
</dbReference>
<accession>A0A670KKA3</accession>
<evidence type="ECO:0000256" key="9">
    <source>
        <dbReference type="ARBA" id="ARBA00023306"/>
    </source>
</evidence>
<evidence type="ECO:0000256" key="10">
    <source>
        <dbReference type="ARBA" id="ARBA00030700"/>
    </source>
</evidence>
<dbReference type="GO" id="GO:0005739">
    <property type="term" value="C:mitochondrion"/>
    <property type="evidence" value="ECO:0007669"/>
    <property type="project" value="UniProtKB-SubCell"/>
</dbReference>
<keyword evidence="8" id="KW-0687">Ribonucleoprotein</keyword>
<feature type="region of interest" description="Disordered" evidence="14">
    <location>
        <begin position="1"/>
        <end position="69"/>
    </location>
</feature>
<keyword evidence="7" id="KW-0539">Nucleus</keyword>
<keyword evidence="4" id="KW-0689">Ribosomal protein</keyword>
<dbReference type="OMA" id="CKMAAPT"/>
<evidence type="ECO:0000256" key="8">
    <source>
        <dbReference type="ARBA" id="ARBA00023274"/>
    </source>
</evidence>
<evidence type="ECO:0000256" key="14">
    <source>
        <dbReference type="SAM" id="MobiDB-lite"/>
    </source>
</evidence>
<dbReference type="Ensembl" id="ENSPMRT00000038945.1">
    <property type="protein sequence ID" value="ENSPMRP00000036775.1"/>
    <property type="gene ID" value="ENSPMRG00000023684.1"/>
</dbReference>
<dbReference type="InterPro" id="IPR043035">
    <property type="entry name" value="Ribosomal_mL64_sf"/>
</dbReference>
<feature type="compositionally biased region" description="Basic and acidic residues" evidence="14">
    <location>
        <begin position="264"/>
        <end position="281"/>
    </location>
</feature>
<sequence>MSPRRARPFNLSYLCGDNDQQKQLSAGRPKRAMTSRSKMGAAAAACKMAAPTRPRSKMAPPTGGRRSPAPKMAALLAPSCWRAGSKMAALRSVRLALGGVRFYNAPPLRRRLGGVYRPDPGNPRTPAWQLTAAYEAKVYGRHGSASGVDPARLWPSPEKLREMEAEEKAWYPSLREMQERLDAKEQRAEAKRRAREEHIASQMAKMPEMIANWLREKEERKTKELEEKERRQMLLAEARERFGYNLDHRSAQFQEMVQEMEKARKKEAKLQKKQRREEALAKKAMQSAPVASIPDKEGEVVATDASHQVT</sequence>
<keyword evidence="6" id="KW-0496">Mitochondrion</keyword>
<dbReference type="PANTHER" id="PTHR31761">
    <property type="entry name" value="GROWTH ARREST AND DNA DAMAGE-INDUCIBLE PROTEINS-INTERACTING PROTEIN 1 GADD45GIP1"/>
    <property type="match status" value="1"/>
</dbReference>
<keyword evidence="9" id="KW-0131">Cell cycle</keyword>
<name>A0A670KKA3_PODMU</name>
<evidence type="ECO:0000256" key="3">
    <source>
        <dbReference type="ARBA" id="ARBA00005421"/>
    </source>
</evidence>
<reference evidence="15 16" key="1">
    <citation type="journal article" date="2019" name="Proc. Natl. Acad. Sci. U.S.A.">
        <title>Regulatory changes in pterin and carotenoid genes underlie balanced color polymorphisms in the wall lizard.</title>
        <authorList>
            <person name="Andrade P."/>
            <person name="Pinho C."/>
            <person name="Perez I de Lanuza G."/>
            <person name="Afonso S."/>
            <person name="Brejcha J."/>
            <person name="Rubin C.J."/>
            <person name="Wallerman O."/>
            <person name="Pereira P."/>
            <person name="Sabatino S.J."/>
            <person name="Bellati A."/>
            <person name="Pellitteri-Rosa D."/>
            <person name="Bosakova Z."/>
            <person name="Bunikis I."/>
            <person name="Carretero M.A."/>
            <person name="Feiner N."/>
            <person name="Marsik P."/>
            <person name="Pauperio F."/>
            <person name="Salvi D."/>
            <person name="Soler L."/>
            <person name="While G.M."/>
            <person name="Uller T."/>
            <person name="Font E."/>
            <person name="Andersson L."/>
            <person name="Carneiro M."/>
        </authorList>
    </citation>
    <scope>NUCLEOTIDE SEQUENCE</scope>
</reference>
<dbReference type="GO" id="GO:0005840">
    <property type="term" value="C:ribosome"/>
    <property type="evidence" value="ECO:0007669"/>
    <property type="project" value="UniProtKB-KW"/>
</dbReference>
<evidence type="ECO:0000256" key="5">
    <source>
        <dbReference type="ARBA" id="ARBA00023054"/>
    </source>
</evidence>